<dbReference type="STRING" id="1385510.GCA_000425205_01816"/>
<feature type="compositionally biased region" description="Polar residues" evidence="1">
    <location>
        <begin position="43"/>
        <end position="52"/>
    </location>
</feature>
<organism evidence="2 3">
    <name type="scientific">Pontibacillus halophilus JSM 076056 = DSM 19796</name>
    <dbReference type="NCBI Taxonomy" id="1385510"/>
    <lineage>
        <taxon>Bacteria</taxon>
        <taxon>Bacillati</taxon>
        <taxon>Bacillota</taxon>
        <taxon>Bacilli</taxon>
        <taxon>Bacillales</taxon>
        <taxon>Bacillaceae</taxon>
        <taxon>Pontibacillus</taxon>
    </lineage>
</organism>
<dbReference type="RefSeq" id="WP_026800223.1">
    <property type="nucleotide sequence ID" value="NZ_AULI01000007.1"/>
</dbReference>
<sequence length="638" mass="71727">MRKTAWLFIGFLLLMTMVVLGITQWGSEAEEQKQTNEEEKQGNVASVSTDDSNGLVPIEDQDHLNEILQQIDKRYEKHFGSADETARGVMESQSLDQETSSGSSTNSETNVQVDGVDEGDKVKVHGDFMYYVRAQQVLVLQGAPIEEAKHIATIQEEDFYPTQIYTSGDKLVVLGSKSTGTSDLQSGNMDMIAPSQFSSAAAHVYDLSNKENPTLLRTVSIDGSMLTSRLVDDTLYLLSMKYPAYYKEEPIDERPKIFDSAKSMEEPKPIEYDQLSYFPDSMNKSFLTVAAFNIKENERPASIDAYLGSGQTVYMNESTLLVGQSIGNPQAEQQENKDEESFLVEPTMDTLLYRFDVNDTDVDFKAKGKVPGTVINQFALEERDGYTRIATTIRGGEGGSSNALYVLNESMDETGSVTGLAQGEQIYSVRYMEDRAYVVTFERTDPLFVIDLKEPTSPNVLGELKIPGFSTYLHPLDEDHLIGFGKETEIKQSDDREIVEEIGYKVSLFNIEDVTNPIEKDVMVFGSDSAYSELEHDHKAFYTHPSKPYYGFPITWYNFDDSSSDSFQGAYVLNITKDGIQEHLTVEHPESEESKYESHIERLVSMDDNLYTFSFKSIVVTDLETKEKVKEIQLPKAE</sequence>
<evidence type="ECO:0008006" key="4">
    <source>
        <dbReference type="Google" id="ProtNLM"/>
    </source>
</evidence>
<dbReference type="eggNOG" id="COG4880">
    <property type="taxonomic scope" value="Bacteria"/>
</dbReference>
<feature type="compositionally biased region" description="Low complexity" evidence="1">
    <location>
        <begin position="98"/>
        <end position="114"/>
    </location>
</feature>
<evidence type="ECO:0000313" key="2">
    <source>
        <dbReference type="EMBL" id="KGX92791.1"/>
    </source>
</evidence>
<accession>A0A0A5GHP6</accession>
<dbReference type="AlphaFoldDB" id="A0A0A5GHP6"/>
<reference evidence="2 3" key="1">
    <citation type="submission" date="2013-08" db="EMBL/GenBank/DDBJ databases">
        <authorList>
            <person name="Huang J."/>
            <person name="Wang G."/>
        </authorList>
    </citation>
    <scope>NUCLEOTIDE SEQUENCE [LARGE SCALE GENOMIC DNA]</scope>
    <source>
        <strain evidence="2 3">JSM 076056</strain>
    </source>
</reference>
<feature type="compositionally biased region" description="Basic and acidic residues" evidence="1">
    <location>
        <begin position="30"/>
        <end position="41"/>
    </location>
</feature>
<feature type="region of interest" description="Disordered" evidence="1">
    <location>
        <begin position="82"/>
        <end position="118"/>
    </location>
</feature>
<evidence type="ECO:0000256" key="1">
    <source>
        <dbReference type="SAM" id="MobiDB-lite"/>
    </source>
</evidence>
<protein>
    <recommendedName>
        <fullName evidence="4">Beta propeller domain-containing protein</fullName>
    </recommendedName>
</protein>
<dbReference type="PIRSF" id="PIRSF006425">
    <property type="entry name" value="UCP006425_WD40"/>
    <property type="match status" value="1"/>
</dbReference>
<dbReference type="Pfam" id="PF09826">
    <property type="entry name" value="Beta_propel"/>
    <property type="match status" value="1"/>
</dbReference>
<dbReference type="InterPro" id="IPR019198">
    <property type="entry name" value="Beta_propeller_containing"/>
</dbReference>
<feature type="region of interest" description="Disordered" evidence="1">
    <location>
        <begin position="30"/>
        <end position="57"/>
    </location>
</feature>
<dbReference type="InterPro" id="IPR014441">
    <property type="entry name" value="UCP006425_b-propeller"/>
</dbReference>
<gene>
    <name evidence="2" type="ORF">N781_15200</name>
</gene>
<proteinExistence type="predicted"/>
<evidence type="ECO:0000313" key="3">
    <source>
        <dbReference type="Proteomes" id="UP000030528"/>
    </source>
</evidence>
<name>A0A0A5GHP6_9BACI</name>
<keyword evidence="3" id="KW-1185">Reference proteome</keyword>
<dbReference type="EMBL" id="AVPE01000005">
    <property type="protein sequence ID" value="KGX92791.1"/>
    <property type="molecule type" value="Genomic_DNA"/>
</dbReference>
<comment type="caution">
    <text evidence="2">The sequence shown here is derived from an EMBL/GenBank/DDBJ whole genome shotgun (WGS) entry which is preliminary data.</text>
</comment>
<dbReference type="OrthoDB" id="9778998at2"/>
<dbReference type="Proteomes" id="UP000030528">
    <property type="component" value="Unassembled WGS sequence"/>
</dbReference>